<accession>A0A8S5PB54</accession>
<proteinExistence type="predicted"/>
<protein>
    <submittedName>
        <fullName evidence="1">Proline dehydrogenase/DNA Complex, Proline, Utilization, DNA, DNA</fullName>
    </submittedName>
</protein>
<name>A0A8S5PB54_9CAUD</name>
<sequence length="59" mass="6839">MATEAQKRAVRKYENNNYRLNIVFPKGTKERIEKLGLGKSNSAFIRDVVLSELDKLEKK</sequence>
<reference evidence="1" key="1">
    <citation type="journal article" date="2021" name="Proc. Natl. Acad. Sci. U.S.A.">
        <title>A Catalog of Tens of Thousands of Viruses from Human Metagenomes Reveals Hidden Associations with Chronic Diseases.</title>
        <authorList>
            <person name="Tisza M.J."/>
            <person name="Buck C.B."/>
        </authorList>
    </citation>
    <scope>NUCLEOTIDE SEQUENCE</scope>
    <source>
        <strain evidence="1">Ctpji4</strain>
    </source>
</reference>
<organism evidence="1">
    <name type="scientific">Siphoviridae sp. ctpji4</name>
    <dbReference type="NCBI Taxonomy" id="2825676"/>
    <lineage>
        <taxon>Viruses</taxon>
        <taxon>Duplodnaviria</taxon>
        <taxon>Heunggongvirae</taxon>
        <taxon>Uroviricota</taxon>
        <taxon>Caudoviricetes</taxon>
    </lineage>
</organism>
<evidence type="ECO:0000313" key="1">
    <source>
        <dbReference type="EMBL" id="DAE03845.1"/>
    </source>
</evidence>
<dbReference type="EMBL" id="BK015375">
    <property type="protein sequence ID" value="DAE03845.1"/>
    <property type="molecule type" value="Genomic_DNA"/>
</dbReference>